<dbReference type="PROSITE" id="PS50965">
    <property type="entry name" value="NERD"/>
    <property type="match status" value="1"/>
</dbReference>
<comment type="caution">
    <text evidence="2">The sequence shown here is derived from an EMBL/GenBank/DDBJ whole genome shotgun (WGS) entry which is preliminary data.</text>
</comment>
<dbReference type="AlphaFoldDB" id="A0A0D8FT77"/>
<name>A0A0D8FT77_9ACTN</name>
<reference evidence="2 3" key="1">
    <citation type="submission" date="2015-01" db="EMBL/GenBank/DDBJ databases">
        <title>Draft genome of the acidophilic iron oxidizer Ferrimicrobium acidiphilum strain T23.</title>
        <authorList>
            <person name="Poehlein A."/>
            <person name="Eisen S."/>
            <person name="Schloemann M."/>
            <person name="Johnson B.D."/>
            <person name="Daniel R."/>
            <person name="Muehling M."/>
        </authorList>
    </citation>
    <scope>NUCLEOTIDE SEQUENCE [LARGE SCALE GENOMIC DNA]</scope>
    <source>
        <strain evidence="2 3">T23</strain>
    </source>
</reference>
<feature type="domain" description="NERD" evidence="1">
    <location>
        <begin position="153"/>
        <end position="264"/>
    </location>
</feature>
<accession>A0A0D8FT77</accession>
<proteinExistence type="predicted"/>
<evidence type="ECO:0000313" key="2">
    <source>
        <dbReference type="EMBL" id="KJE76483.1"/>
    </source>
</evidence>
<dbReference type="GeneID" id="78372870"/>
<gene>
    <name evidence="2" type="ORF">FEAC_17100</name>
</gene>
<dbReference type="Proteomes" id="UP000032336">
    <property type="component" value="Unassembled WGS sequence"/>
</dbReference>
<dbReference type="STRING" id="1121877.FEAC_17100"/>
<keyword evidence="3" id="KW-1185">Reference proteome</keyword>
<dbReference type="InterPro" id="IPR011528">
    <property type="entry name" value="NERD"/>
</dbReference>
<protein>
    <submittedName>
        <fullName evidence="2">Nuclease-like domain protein</fullName>
    </submittedName>
</protein>
<evidence type="ECO:0000259" key="1">
    <source>
        <dbReference type="PROSITE" id="PS50965"/>
    </source>
</evidence>
<organism evidence="2 3">
    <name type="scientific">Ferrimicrobium acidiphilum DSM 19497</name>
    <dbReference type="NCBI Taxonomy" id="1121877"/>
    <lineage>
        <taxon>Bacteria</taxon>
        <taxon>Bacillati</taxon>
        <taxon>Actinomycetota</taxon>
        <taxon>Acidimicrobiia</taxon>
        <taxon>Acidimicrobiales</taxon>
        <taxon>Acidimicrobiaceae</taxon>
        <taxon>Ferrimicrobium</taxon>
    </lineage>
</organism>
<evidence type="ECO:0000313" key="3">
    <source>
        <dbReference type="Proteomes" id="UP000032336"/>
    </source>
</evidence>
<dbReference type="EMBL" id="JXUW01000015">
    <property type="protein sequence ID" value="KJE76483.1"/>
    <property type="molecule type" value="Genomic_DNA"/>
</dbReference>
<dbReference type="eggNOG" id="ENOG5032SHB">
    <property type="taxonomic scope" value="Bacteria"/>
</dbReference>
<dbReference type="RefSeq" id="WP_201773873.1">
    <property type="nucleotide sequence ID" value="NZ_JQKF01000012.1"/>
</dbReference>
<dbReference type="PATRIC" id="fig|1121877.4.peg.1896"/>
<sequence>MKPLDVVHWKRYGQDRLYVNMPSGEQVGWFDLNTGKAMLERYELHSEFEAALIAFGVQPLQEHKPDPGTDCEDRPRTQPITSNTQMTEIACPQDISSFAPQTTTQQLPWIDLAKNTAGEGIQERARELREATPIRSFLARLFDEHTDERAFRVGAAGEMKIGQRLTTLSDDWRVLHSVPVGSRGSDIDHVVIGPGGVFTINTKHHPDASIWVYHDVFKVNQHNQRYVPNARFEARRASNALTKTTGIGLTVTAIIAVVGAHKGFNVKAQPADGMVYVLGGKYLVPWLLRHAPILRADQVATIFEQARRSTTWL</sequence>
<dbReference type="Pfam" id="PF08378">
    <property type="entry name" value="NERD"/>
    <property type="match status" value="1"/>
</dbReference>